<protein>
    <submittedName>
        <fullName evidence="6">Flavoprotein (TIGR03862 family)</fullName>
    </submittedName>
</protein>
<accession>A0ABV2QYD8</accession>
<dbReference type="PANTHER" id="PTHR42887">
    <property type="entry name" value="OS12G0638800 PROTEIN"/>
    <property type="match status" value="1"/>
</dbReference>
<gene>
    <name evidence="6" type="ORF">ABIE08_001930</name>
</gene>
<dbReference type="InterPro" id="IPR022460">
    <property type="entry name" value="Flavoprotein_PP4765"/>
</dbReference>
<comment type="cofactor">
    <cofactor evidence="1">
        <name>FAD</name>
        <dbReference type="ChEBI" id="CHEBI:57692"/>
    </cofactor>
</comment>
<comment type="caution">
    <text evidence="6">The sequence shown here is derived from an EMBL/GenBank/DDBJ whole genome shotgun (WGS) entry which is preliminary data.</text>
</comment>
<dbReference type="Gene3D" id="2.40.30.10">
    <property type="entry name" value="Translation factors"/>
    <property type="match status" value="1"/>
</dbReference>
<reference evidence="6 7" key="1">
    <citation type="submission" date="2024-06" db="EMBL/GenBank/DDBJ databases">
        <title>Sorghum-associated microbial communities from plants grown in Nebraska, USA.</title>
        <authorList>
            <person name="Schachtman D."/>
        </authorList>
    </citation>
    <scope>NUCLEOTIDE SEQUENCE [LARGE SCALE GENOMIC DNA]</scope>
    <source>
        <strain evidence="6 7">3207</strain>
    </source>
</reference>
<dbReference type="RefSeq" id="WP_354550605.1">
    <property type="nucleotide sequence ID" value="NZ_JBEPSM010000001.1"/>
</dbReference>
<dbReference type="Pfam" id="PF22780">
    <property type="entry name" value="HI0933_like_1st"/>
    <property type="match status" value="1"/>
</dbReference>
<dbReference type="PANTHER" id="PTHR42887:SF1">
    <property type="entry name" value="BLR3961 PROTEIN"/>
    <property type="match status" value="1"/>
</dbReference>
<dbReference type="Gene3D" id="3.50.50.60">
    <property type="entry name" value="FAD/NAD(P)-binding domain"/>
    <property type="match status" value="1"/>
</dbReference>
<dbReference type="InterPro" id="IPR036188">
    <property type="entry name" value="FAD/NAD-bd_sf"/>
</dbReference>
<keyword evidence="3" id="KW-0274">FAD</keyword>
<evidence type="ECO:0000256" key="2">
    <source>
        <dbReference type="ARBA" id="ARBA00022630"/>
    </source>
</evidence>
<evidence type="ECO:0000259" key="4">
    <source>
        <dbReference type="Pfam" id="PF03486"/>
    </source>
</evidence>
<dbReference type="InterPro" id="IPR004792">
    <property type="entry name" value="BaiN-like"/>
</dbReference>
<dbReference type="InterPro" id="IPR055178">
    <property type="entry name" value="RsdA/BaiN/AoA(So)-like_dom"/>
</dbReference>
<feature type="domain" description="RsdA/BaiN/AoA(So)-like insert" evidence="5">
    <location>
        <begin position="199"/>
        <end position="350"/>
    </location>
</feature>
<name>A0ABV2QYD8_9HYPH</name>
<sequence>MSNTPSPMPRSVAIIGAGPSGLIAAETLAKAGLAVTVHDRMPSIGRKLLMAGRGGLNLTHSEPLASFLPRYGAASSRLAPLIEAFPPAELRAWAEALGEATFVGSSGRVFPTSMKASPLLRAWLRRLDDLGIRFRLRDEWQGFDADRQPIFRHADGSTETVMADATLLAVGGASWPRLGSNGAFADRLWEKGVDVTPLRPANVGFRTSWSDLFKTRFAGTPLKALAIGFQDITLRGEAMVTAHGLEGGLIYALSAPLRDAIARDGHATIHLDLAPGRSAAELSARIGAQKPGQSLSNLLRKAAHLPPVAINLMREGNGPALPRDADALASLIKAVPIRLTGTEGLERAISTAGGVAWNGIDDGMMLKALPGVFVAGEMIDWEAPTGGYLLQASFATGIAAAKGILARLNAEA</sequence>
<dbReference type="InterPro" id="IPR023166">
    <property type="entry name" value="BaiN-like_dom_sf"/>
</dbReference>
<dbReference type="SUPFAM" id="SSF160996">
    <property type="entry name" value="HI0933 insert domain-like"/>
    <property type="match status" value="1"/>
</dbReference>
<dbReference type="Proteomes" id="UP001549321">
    <property type="component" value="Unassembled WGS sequence"/>
</dbReference>
<dbReference type="EMBL" id="JBEPSM010000001">
    <property type="protein sequence ID" value="MET4634017.1"/>
    <property type="molecule type" value="Genomic_DNA"/>
</dbReference>
<proteinExistence type="predicted"/>
<dbReference type="NCBIfam" id="TIGR00275">
    <property type="entry name" value="aminoacetone oxidase family FAD-binding enzyme"/>
    <property type="match status" value="1"/>
</dbReference>
<evidence type="ECO:0000313" key="6">
    <source>
        <dbReference type="EMBL" id="MET4634017.1"/>
    </source>
</evidence>
<organism evidence="6 7">
    <name type="scientific">Kaistia defluvii</name>
    <dbReference type="NCBI Taxonomy" id="410841"/>
    <lineage>
        <taxon>Bacteria</taxon>
        <taxon>Pseudomonadati</taxon>
        <taxon>Pseudomonadota</taxon>
        <taxon>Alphaproteobacteria</taxon>
        <taxon>Hyphomicrobiales</taxon>
        <taxon>Kaistiaceae</taxon>
        <taxon>Kaistia</taxon>
    </lineage>
</organism>
<dbReference type="PRINTS" id="PR00419">
    <property type="entry name" value="ADXRDTASE"/>
</dbReference>
<keyword evidence="7" id="KW-1185">Reference proteome</keyword>
<evidence type="ECO:0000256" key="1">
    <source>
        <dbReference type="ARBA" id="ARBA00001974"/>
    </source>
</evidence>
<evidence type="ECO:0000256" key="3">
    <source>
        <dbReference type="ARBA" id="ARBA00022827"/>
    </source>
</evidence>
<keyword evidence="2" id="KW-0285">Flavoprotein</keyword>
<evidence type="ECO:0000259" key="5">
    <source>
        <dbReference type="Pfam" id="PF22780"/>
    </source>
</evidence>
<dbReference type="SUPFAM" id="SSF51905">
    <property type="entry name" value="FAD/NAD(P)-binding domain"/>
    <property type="match status" value="1"/>
</dbReference>
<dbReference type="Pfam" id="PF03486">
    <property type="entry name" value="HI0933_like"/>
    <property type="match status" value="1"/>
</dbReference>
<dbReference type="Gene3D" id="1.10.8.260">
    <property type="entry name" value="HI0933 insert domain-like"/>
    <property type="match status" value="1"/>
</dbReference>
<evidence type="ECO:0000313" key="7">
    <source>
        <dbReference type="Proteomes" id="UP001549321"/>
    </source>
</evidence>
<dbReference type="NCBIfam" id="TIGR03862">
    <property type="entry name" value="flavo_PP4765"/>
    <property type="match status" value="1"/>
</dbReference>
<dbReference type="InterPro" id="IPR057661">
    <property type="entry name" value="RsdA/BaiN/AoA(So)_Rossmann"/>
</dbReference>
<feature type="domain" description="RsdA/BaiN/AoA(So)-like Rossmann fold-like" evidence="4">
    <location>
        <begin position="11"/>
        <end position="402"/>
    </location>
</feature>